<dbReference type="Pfam" id="PF13641">
    <property type="entry name" value="Glyco_tranf_2_3"/>
    <property type="match status" value="1"/>
</dbReference>
<accession>A0ABT1Y0J2</accession>
<evidence type="ECO:0000256" key="4">
    <source>
        <dbReference type="SAM" id="Phobius"/>
    </source>
</evidence>
<proteinExistence type="inferred from homology"/>
<keyword evidence="4" id="KW-1133">Transmembrane helix</keyword>
<organism evidence="5 6">
    <name type="scientific">Dehalobacterium formicoaceticum</name>
    <dbReference type="NCBI Taxonomy" id="51515"/>
    <lineage>
        <taxon>Bacteria</taxon>
        <taxon>Bacillati</taxon>
        <taxon>Bacillota</taxon>
        <taxon>Clostridia</taxon>
        <taxon>Eubacteriales</taxon>
        <taxon>Peptococcaceae</taxon>
        <taxon>Dehalobacterium</taxon>
    </lineage>
</organism>
<name>A0ABT1Y0J2_9FIRM</name>
<dbReference type="PANTHER" id="PTHR43630">
    <property type="entry name" value="POLY-BETA-1,6-N-ACETYL-D-GLUCOSAMINE SYNTHASE"/>
    <property type="match status" value="1"/>
</dbReference>
<dbReference type="SUPFAM" id="SSF53448">
    <property type="entry name" value="Nucleotide-diphospho-sugar transferases"/>
    <property type="match status" value="1"/>
</dbReference>
<feature type="transmembrane region" description="Helical" evidence="4">
    <location>
        <begin position="340"/>
        <end position="362"/>
    </location>
</feature>
<evidence type="ECO:0000256" key="3">
    <source>
        <dbReference type="ARBA" id="ARBA00022679"/>
    </source>
</evidence>
<dbReference type="Proteomes" id="UP001524944">
    <property type="component" value="Unassembled WGS sequence"/>
</dbReference>
<keyword evidence="3" id="KW-0808">Transferase</keyword>
<dbReference type="Gene3D" id="3.90.550.10">
    <property type="entry name" value="Spore Coat Polysaccharide Biosynthesis Protein SpsA, Chain A"/>
    <property type="match status" value="1"/>
</dbReference>
<feature type="transmembrane region" description="Helical" evidence="4">
    <location>
        <begin position="305"/>
        <end position="328"/>
    </location>
</feature>
<feature type="transmembrane region" description="Helical" evidence="4">
    <location>
        <begin position="12"/>
        <end position="32"/>
    </location>
</feature>
<gene>
    <name evidence="5" type="ORF">NVS47_02455</name>
</gene>
<comment type="caution">
    <text evidence="5">The sequence shown here is derived from an EMBL/GenBank/DDBJ whole genome shotgun (WGS) entry which is preliminary data.</text>
</comment>
<comment type="similarity">
    <text evidence="1">Belongs to the glycosyltransferase 2 family.</text>
</comment>
<evidence type="ECO:0000256" key="1">
    <source>
        <dbReference type="ARBA" id="ARBA00006739"/>
    </source>
</evidence>
<evidence type="ECO:0000313" key="5">
    <source>
        <dbReference type="EMBL" id="MCR6544383.1"/>
    </source>
</evidence>
<dbReference type="EMBL" id="JANPWE010000001">
    <property type="protein sequence ID" value="MCR6544383.1"/>
    <property type="molecule type" value="Genomic_DNA"/>
</dbReference>
<evidence type="ECO:0000313" key="6">
    <source>
        <dbReference type="Proteomes" id="UP001524944"/>
    </source>
</evidence>
<protein>
    <submittedName>
        <fullName evidence="5">Glycosyltransferase family 2 protein</fullName>
    </submittedName>
</protein>
<dbReference type="RefSeq" id="WP_257912023.1">
    <property type="nucleotide sequence ID" value="NZ_JANPWE010000001.1"/>
</dbReference>
<keyword evidence="4" id="KW-0472">Membrane</keyword>
<feature type="transmembrane region" description="Helical" evidence="4">
    <location>
        <begin position="382"/>
        <end position="404"/>
    </location>
</feature>
<sequence>MLSFIEHFNVLIFLFFSVAYSYRIVYVLIGLYSKKKKRDALKPVKLHKYAVLIAARNEQAVIGELIKSLKNQKYPEELLDIFVVADNCTDQTAQRARDMGAIVYERFHRDLVGKGYALHFLFGKIAKQCGLKHYAGYFVFDADNLLEENYIAEMNRVFDKGYRVLTSYRNSKNYGHNWISAGYALWFLHEAEYLNNPRMILGKSCAISGTGFLVHQDIILRNGGWKHYLLTEDIEFSVSEVIKGETIGYCGSAVLYDEQPGTFKQAWNQRMRWAKGFYQVFHRYGKNLLQCSLQGKKQSFSCYDLMMTIMPALLLSITSFVVNGLFFLMGLINPNFGDQILQVTFIAILSSFGIYYTILFTLGTITTITEWHRIHCFAWQKIIYLFTFPLFMFTYVPIALAALFKKVEWKPIQHTCVKSLQDIREQQSA</sequence>
<dbReference type="PANTHER" id="PTHR43630:SF1">
    <property type="entry name" value="POLY-BETA-1,6-N-ACETYL-D-GLUCOSAMINE SYNTHASE"/>
    <property type="match status" value="1"/>
</dbReference>
<keyword evidence="2" id="KW-0328">Glycosyltransferase</keyword>
<dbReference type="CDD" id="cd06438">
    <property type="entry name" value="EpsO_like"/>
    <property type="match status" value="1"/>
</dbReference>
<dbReference type="InterPro" id="IPR029044">
    <property type="entry name" value="Nucleotide-diphossugar_trans"/>
</dbReference>
<reference evidence="5 6" key="1">
    <citation type="submission" date="2022-08" db="EMBL/GenBank/DDBJ databases">
        <title>Proteogenomics of the novel Dehalobacterium formicoaceticum strain EZ94 highlights a key role of methyltransferases during anaerobic dichloromethane degradation.</title>
        <authorList>
            <person name="Wasmund K."/>
        </authorList>
    </citation>
    <scope>NUCLEOTIDE SEQUENCE [LARGE SCALE GENOMIC DNA]</scope>
    <source>
        <strain evidence="5 6">EZ94</strain>
    </source>
</reference>
<keyword evidence="4" id="KW-0812">Transmembrane</keyword>
<keyword evidence="6" id="KW-1185">Reference proteome</keyword>
<evidence type="ECO:0000256" key="2">
    <source>
        <dbReference type="ARBA" id="ARBA00022676"/>
    </source>
</evidence>